<keyword evidence="2" id="KW-1133">Transmembrane helix</keyword>
<feature type="compositionally biased region" description="Polar residues" evidence="1">
    <location>
        <begin position="57"/>
        <end position="74"/>
    </location>
</feature>
<feature type="region of interest" description="Disordered" evidence="1">
    <location>
        <begin position="398"/>
        <end position="419"/>
    </location>
</feature>
<evidence type="ECO:0000256" key="1">
    <source>
        <dbReference type="SAM" id="MobiDB-lite"/>
    </source>
</evidence>
<feature type="compositionally biased region" description="Polar residues" evidence="1">
    <location>
        <begin position="1"/>
        <end position="10"/>
    </location>
</feature>
<dbReference type="PANTHER" id="PTHR16861:SF4">
    <property type="entry name" value="SH3 DOMAIN PROTEIN (AFU_ORTHOLOGUE AFUA_1G13610)"/>
    <property type="match status" value="1"/>
</dbReference>
<evidence type="ECO:0000256" key="2">
    <source>
        <dbReference type="SAM" id="Phobius"/>
    </source>
</evidence>
<keyword evidence="2" id="KW-0472">Membrane</keyword>
<dbReference type="EMBL" id="KN714693">
    <property type="protein sequence ID" value="KUI56838.1"/>
    <property type="molecule type" value="Genomic_DNA"/>
</dbReference>
<gene>
    <name evidence="3" type="ORF">VP1G_04211</name>
</gene>
<feature type="compositionally biased region" description="Low complexity" evidence="1">
    <location>
        <begin position="80"/>
        <end position="115"/>
    </location>
</feature>
<dbReference type="CDD" id="cd12087">
    <property type="entry name" value="TM_EGFR-like"/>
    <property type="match status" value="1"/>
</dbReference>
<dbReference type="Proteomes" id="UP000078576">
    <property type="component" value="Unassembled WGS sequence"/>
</dbReference>
<feature type="compositionally biased region" description="Low complexity" evidence="1">
    <location>
        <begin position="19"/>
        <end position="56"/>
    </location>
</feature>
<reference evidence="4" key="1">
    <citation type="submission" date="2014-12" db="EMBL/GenBank/DDBJ databases">
        <title>Genome Sequence of Valsa Canker Pathogens Uncovers a Specific Adaption of Colonization on Woody Bark.</title>
        <authorList>
            <person name="Yin Z."/>
            <person name="Liu H."/>
            <person name="Gao X."/>
            <person name="Li Z."/>
            <person name="Song N."/>
            <person name="Ke X."/>
            <person name="Dai Q."/>
            <person name="Wu Y."/>
            <person name="Sun Y."/>
            <person name="Xu J.-R."/>
            <person name="Kang Z.K."/>
            <person name="Wang L."/>
            <person name="Huang L."/>
        </authorList>
    </citation>
    <scope>NUCLEOTIDE SEQUENCE [LARGE SCALE GENOMIC DNA]</scope>
    <source>
        <strain evidence="4">SXYL134</strain>
    </source>
</reference>
<evidence type="ECO:0000313" key="4">
    <source>
        <dbReference type="Proteomes" id="UP000078576"/>
    </source>
</evidence>
<accession>A0A194UYV5</accession>
<keyword evidence="4" id="KW-1185">Reference proteome</keyword>
<dbReference type="STRING" id="694573.A0A194UYV5"/>
<dbReference type="OrthoDB" id="5421765at2759"/>
<dbReference type="AlphaFoldDB" id="A0A194UYV5"/>
<keyword evidence="2" id="KW-0812">Transmembrane</keyword>
<sequence length="419" mass="43499">MSAVANTSPTPGVGNGVGATSSTPAASAATPATTSETAAVTSSTTTAASTEQTTQTYQKSTPPTAETKSSSSSPAVKGDPVTSSSTTPVSQVPSSQPTINTSSSQISSTSPTLSKSPAAIVSSTATPVPDTSNGLSTGAVAGIAVGCAIAGLVIGILVAFLLLKRRSKSNPEPQIIETRTEGKSFDSRAFTVTPAESPSAVSDLDQFLLAPKPDKELAGELQSLGHLIEQHVEDNYHLYPVKQSISSLSEALAKLGLAVDEDVLPGPAQLADMAAEPRTRYVALQHVISRVLFESLAVKSTSEISMLPPAVSSLMREIPPCEKHLGSPEGSIIPDESSLAPQARDLVAAMKSFLGPFVEEKSGQECHLQDVVLECARFGYMVLSQPADLEWKFETGNTEDLVSDSGDNPDEIMRGMTLT</sequence>
<feature type="region of interest" description="Disordered" evidence="1">
    <location>
        <begin position="1"/>
        <end position="115"/>
    </location>
</feature>
<protein>
    <submittedName>
        <fullName evidence="3">Uncharacterized protein</fullName>
    </submittedName>
</protein>
<organism evidence="3 4">
    <name type="scientific">Cytospora mali</name>
    <name type="common">Apple Valsa canker fungus</name>
    <name type="synonym">Valsa mali</name>
    <dbReference type="NCBI Taxonomy" id="578113"/>
    <lineage>
        <taxon>Eukaryota</taxon>
        <taxon>Fungi</taxon>
        <taxon>Dikarya</taxon>
        <taxon>Ascomycota</taxon>
        <taxon>Pezizomycotina</taxon>
        <taxon>Sordariomycetes</taxon>
        <taxon>Sordariomycetidae</taxon>
        <taxon>Diaporthales</taxon>
        <taxon>Cytosporaceae</taxon>
        <taxon>Cytospora</taxon>
    </lineage>
</organism>
<proteinExistence type="predicted"/>
<dbReference type="PANTHER" id="PTHR16861">
    <property type="entry name" value="GLYCOPROTEIN 38"/>
    <property type="match status" value="1"/>
</dbReference>
<feature type="transmembrane region" description="Helical" evidence="2">
    <location>
        <begin position="139"/>
        <end position="163"/>
    </location>
</feature>
<name>A0A194UYV5_CYTMA</name>
<evidence type="ECO:0000313" key="3">
    <source>
        <dbReference type="EMBL" id="KUI56838.1"/>
    </source>
</evidence>